<comment type="caution">
    <text evidence="9">The sequence shown here is derived from an EMBL/GenBank/DDBJ whole genome shotgun (WGS) entry which is preliminary data.</text>
</comment>
<evidence type="ECO:0000256" key="5">
    <source>
        <dbReference type="SAM" id="Coils"/>
    </source>
</evidence>
<keyword evidence="3" id="KW-0378">Hydrolase</keyword>
<keyword evidence="5" id="KW-0175">Coiled coil</keyword>
<dbReference type="CDD" id="cd04489">
    <property type="entry name" value="ExoVII_LU_OBF"/>
    <property type="match status" value="1"/>
</dbReference>
<evidence type="ECO:0000256" key="4">
    <source>
        <dbReference type="ARBA" id="ARBA00022839"/>
    </source>
</evidence>
<dbReference type="Pfam" id="PF13742">
    <property type="entry name" value="tRNA_anti_2"/>
    <property type="match status" value="1"/>
</dbReference>
<dbReference type="InterPro" id="IPR020579">
    <property type="entry name" value="Exonuc_VII_lsu_C"/>
</dbReference>
<keyword evidence="10" id="KW-1185">Reference proteome</keyword>
<dbReference type="EMBL" id="LMVO01000003">
    <property type="protein sequence ID" value="PAV10011.1"/>
    <property type="molecule type" value="Genomic_DNA"/>
</dbReference>
<dbReference type="GO" id="GO:0009318">
    <property type="term" value="C:exodeoxyribonuclease VII complex"/>
    <property type="evidence" value="ECO:0007669"/>
    <property type="project" value="InterPro"/>
</dbReference>
<feature type="region of interest" description="Disordered" evidence="6">
    <location>
        <begin position="1"/>
        <end position="35"/>
    </location>
</feature>
<feature type="domain" description="Exonuclease VII large subunit C-terminal" evidence="7">
    <location>
        <begin position="172"/>
        <end position="452"/>
    </location>
</feature>
<sequence length="458" mass="50876">MAGKKRTAQQKTLTFDSEESEPAFLTPVTENSTLGTSDTTLSVSELAKRIREVVDCPLLTDIVVRGEITGYRPNASGHLYFSLTEQGDDPASISCVMWKYAVKNLPFSVKDGLLVQATGLVDFYPAGGRLQFIVKKMEPALFGKAGLYLLKEQWRKELEAKGIIPRPQSEIRDPPLFPRNIGVVTSKTGSVLQDIKNVISRRYPLTILLAGTSVQGDGAEKGIVSAILSLQDKADVIIIARGGGSFEDLFIFNHPDVVTAIRNSAVPIISAIGHETDTTLSDFAADRRVPTPSAAAETVVPDRSVLLEKLEKDRRSIHDRMVRLLSDEKNRVAEMKIRVDPSRLTRKLDQMHLQTAELEERIRRAAVRRVAVEHEACRSWEAMIRKGVKNRITTARLAFLAQKEIILSRDPYKPLERGYALVWKDGAVVRSVKKIAKDDRLNLKLADGEITSIVESIK</sequence>
<dbReference type="PANTHER" id="PTHR30008">
    <property type="entry name" value="EXODEOXYRIBONUCLEASE 7 LARGE SUBUNIT"/>
    <property type="match status" value="1"/>
</dbReference>
<dbReference type="AlphaFoldDB" id="A0AAX0Q9F4"/>
<dbReference type="Proteomes" id="UP000243820">
    <property type="component" value="Unassembled WGS sequence"/>
</dbReference>
<dbReference type="GO" id="GO:0003676">
    <property type="term" value="F:nucleic acid binding"/>
    <property type="evidence" value="ECO:0007669"/>
    <property type="project" value="InterPro"/>
</dbReference>
<dbReference type="HAMAP" id="MF_00378">
    <property type="entry name" value="Exonuc_7_L"/>
    <property type="match status" value="1"/>
</dbReference>
<dbReference type="NCBIfam" id="TIGR00237">
    <property type="entry name" value="xseA"/>
    <property type="match status" value="1"/>
</dbReference>
<name>A0AAX0Q9F4_9EURY</name>
<feature type="domain" description="OB-fold nucleic acid binding" evidence="8">
    <location>
        <begin position="41"/>
        <end position="138"/>
    </location>
</feature>
<evidence type="ECO:0000256" key="3">
    <source>
        <dbReference type="ARBA" id="ARBA00022801"/>
    </source>
</evidence>
<gene>
    <name evidence="9" type="ORF">ASJ83_04645</name>
</gene>
<dbReference type="GO" id="GO:0008855">
    <property type="term" value="F:exodeoxyribonuclease VII activity"/>
    <property type="evidence" value="ECO:0007669"/>
    <property type="project" value="InterPro"/>
</dbReference>
<organism evidence="9 10">
    <name type="scientific">Methanocorpusculum parvum</name>
    <dbReference type="NCBI Taxonomy" id="2193"/>
    <lineage>
        <taxon>Archaea</taxon>
        <taxon>Methanobacteriati</taxon>
        <taxon>Methanobacteriota</taxon>
        <taxon>Stenosarchaea group</taxon>
        <taxon>Methanomicrobia</taxon>
        <taxon>Methanomicrobiales</taxon>
        <taxon>Methanocorpusculaceae</taxon>
        <taxon>Methanocorpusculum</taxon>
    </lineage>
</organism>
<keyword evidence="4" id="KW-0269">Exonuclease</keyword>
<proteinExistence type="inferred from homology"/>
<protein>
    <submittedName>
        <fullName evidence="9">Uncharacterized protein</fullName>
    </submittedName>
</protein>
<accession>A0AAX0Q9F4</accession>
<dbReference type="PANTHER" id="PTHR30008:SF0">
    <property type="entry name" value="EXODEOXYRIBONUCLEASE 7 LARGE SUBUNIT"/>
    <property type="match status" value="1"/>
</dbReference>
<reference evidence="9 10" key="1">
    <citation type="journal article" date="2017" name="BMC Genomics">
        <title>Genomic analysis of methanogenic archaea reveals a shift towards energy conservation.</title>
        <authorList>
            <person name="Gilmore S.P."/>
            <person name="Henske J.K."/>
            <person name="Sexton J.A."/>
            <person name="Solomon K.V."/>
            <person name="Seppala S."/>
            <person name="Yoo J.I."/>
            <person name="Huyett L.M."/>
            <person name="Pressman A."/>
            <person name="Cogan J.Z."/>
            <person name="Kivenson V."/>
            <person name="Peng X."/>
            <person name="Tan Y."/>
            <person name="Valentine D.L."/>
            <person name="O'Malley M.A."/>
        </authorList>
    </citation>
    <scope>NUCLEOTIDE SEQUENCE [LARGE SCALE GENOMIC DNA]</scope>
    <source>
        <strain evidence="9 10">XII</strain>
    </source>
</reference>
<dbReference type="InterPro" id="IPR003753">
    <property type="entry name" value="Exonuc_VII_L"/>
</dbReference>
<evidence type="ECO:0000256" key="6">
    <source>
        <dbReference type="SAM" id="MobiDB-lite"/>
    </source>
</evidence>
<dbReference type="Pfam" id="PF02601">
    <property type="entry name" value="Exonuc_VII_L"/>
    <property type="match status" value="1"/>
</dbReference>
<evidence type="ECO:0000313" key="10">
    <source>
        <dbReference type="Proteomes" id="UP000243820"/>
    </source>
</evidence>
<keyword evidence="1" id="KW-0963">Cytoplasm</keyword>
<dbReference type="RefSeq" id="WP_095641815.1">
    <property type="nucleotide sequence ID" value="NZ_LMVO01000003.1"/>
</dbReference>
<evidence type="ECO:0000256" key="2">
    <source>
        <dbReference type="ARBA" id="ARBA00022722"/>
    </source>
</evidence>
<evidence type="ECO:0000313" key="9">
    <source>
        <dbReference type="EMBL" id="PAV10011.1"/>
    </source>
</evidence>
<keyword evidence="2" id="KW-0540">Nuclease</keyword>
<evidence type="ECO:0000259" key="8">
    <source>
        <dbReference type="Pfam" id="PF13742"/>
    </source>
</evidence>
<evidence type="ECO:0000256" key="1">
    <source>
        <dbReference type="ARBA" id="ARBA00022490"/>
    </source>
</evidence>
<dbReference type="GO" id="GO:0006308">
    <property type="term" value="P:DNA catabolic process"/>
    <property type="evidence" value="ECO:0007669"/>
    <property type="project" value="InterPro"/>
</dbReference>
<dbReference type="InterPro" id="IPR025824">
    <property type="entry name" value="OB-fold_nuc-bd_dom"/>
</dbReference>
<feature type="coiled-coil region" evidence="5">
    <location>
        <begin position="307"/>
        <end position="368"/>
    </location>
</feature>
<evidence type="ECO:0000259" key="7">
    <source>
        <dbReference type="Pfam" id="PF02601"/>
    </source>
</evidence>